<organism evidence="6 7">
    <name type="scientific">Nonomuraea fuscirosea</name>
    <dbReference type="NCBI Taxonomy" id="1291556"/>
    <lineage>
        <taxon>Bacteria</taxon>
        <taxon>Bacillati</taxon>
        <taxon>Actinomycetota</taxon>
        <taxon>Actinomycetes</taxon>
        <taxon>Streptosporangiales</taxon>
        <taxon>Streptosporangiaceae</taxon>
        <taxon>Nonomuraea</taxon>
    </lineage>
</organism>
<dbReference type="InterPro" id="IPR001789">
    <property type="entry name" value="Sig_transdc_resp-reg_receiver"/>
</dbReference>
<reference evidence="6 7" key="1">
    <citation type="submission" date="2018-03" db="EMBL/GenBank/DDBJ databases">
        <title>Genomic Encyclopedia of Type Strains, Phase III (KMG-III): the genomes of soil and plant-associated and newly described type strains.</title>
        <authorList>
            <person name="Whitman W."/>
        </authorList>
    </citation>
    <scope>NUCLEOTIDE SEQUENCE [LARGE SCALE GENOMIC DNA]</scope>
    <source>
        <strain evidence="6 7">CGMCC 4.7104</strain>
    </source>
</reference>
<dbReference type="Pfam" id="PF07992">
    <property type="entry name" value="Pyr_redox_2"/>
    <property type="match status" value="1"/>
</dbReference>
<dbReference type="SMART" id="SM00448">
    <property type="entry name" value="REC"/>
    <property type="match status" value="1"/>
</dbReference>
<keyword evidence="2" id="KW-0560">Oxidoreductase</keyword>
<dbReference type="PROSITE" id="PS50110">
    <property type="entry name" value="RESPONSE_REGULATORY"/>
    <property type="match status" value="1"/>
</dbReference>
<evidence type="ECO:0000256" key="2">
    <source>
        <dbReference type="ARBA" id="ARBA00023002"/>
    </source>
</evidence>
<dbReference type="PANTHER" id="PTHR48105">
    <property type="entry name" value="THIOREDOXIN REDUCTASE 1-RELATED-RELATED"/>
    <property type="match status" value="1"/>
</dbReference>
<evidence type="ECO:0000256" key="1">
    <source>
        <dbReference type="ARBA" id="ARBA00022630"/>
    </source>
</evidence>
<dbReference type="EMBL" id="PVNG01000025">
    <property type="protein sequence ID" value="PRX55809.1"/>
    <property type="molecule type" value="Genomic_DNA"/>
</dbReference>
<dbReference type="Proteomes" id="UP000238312">
    <property type="component" value="Unassembled WGS sequence"/>
</dbReference>
<dbReference type="PRINTS" id="PR00469">
    <property type="entry name" value="PNDRDTASEII"/>
</dbReference>
<dbReference type="Pfam" id="PF00072">
    <property type="entry name" value="Response_reg"/>
    <property type="match status" value="1"/>
</dbReference>
<dbReference type="SUPFAM" id="SSF51905">
    <property type="entry name" value="FAD/NAD(P)-binding domain"/>
    <property type="match status" value="1"/>
</dbReference>
<dbReference type="Gene3D" id="3.50.50.60">
    <property type="entry name" value="FAD/NAD(P)-binding domain"/>
    <property type="match status" value="2"/>
</dbReference>
<evidence type="ECO:0000256" key="3">
    <source>
        <dbReference type="ARBA" id="ARBA00048132"/>
    </source>
</evidence>
<evidence type="ECO:0000313" key="7">
    <source>
        <dbReference type="Proteomes" id="UP000238312"/>
    </source>
</evidence>
<feature type="domain" description="Response regulatory" evidence="5">
    <location>
        <begin position="18"/>
        <end position="141"/>
    </location>
</feature>
<dbReference type="GO" id="GO:0004791">
    <property type="term" value="F:thioredoxin-disulfide reductase (NADPH) activity"/>
    <property type="evidence" value="ECO:0007669"/>
    <property type="project" value="UniProtKB-EC"/>
</dbReference>
<evidence type="ECO:0000259" key="5">
    <source>
        <dbReference type="PROSITE" id="PS50110"/>
    </source>
</evidence>
<comment type="caution">
    <text evidence="6">The sequence shown here is derived from an EMBL/GenBank/DDBJ whole genome shotgun (WGS) entry which is preliminary data.</text>
</comment>
<dbReference type="AlphaFoldDB" id="A0A2T0ME43"/>
<protein>
    <submittedName>
        <fullName evidence="6">Thioredoxin reductase (NADPH)</fullName>
    </submittedName>
</protein>
<dbReference type="GO" id="GO:0000160">
    <property type="term" value="P:phosphorelay signal transduction system"/>
    <property type="evidence" value="ECO:0007669"/>
    <property type="project" value="InterPro"/>
</dbReference>
<dbReference type="InterPro" id="IPR011006">
    <property type="entry name" value="CheY-like_superfamily"/>
</dbReference>
<dbReference type="SUPFAM" id="SSF52172">
    <property type="entry name" value="CheY-like"/>
    <property type="match status" value="1"/>
</dbReference>
<keyword evidence="1" id="KW-0285">Flavoprotein</keyword>
<dbReference type="InterPro" id="IPR023753">
    <property type="entry name" value="FAD/NAD-binding_dom"/>
</dbReference>
<proteinExistence type="predicted"/>
<dbReference type="InterPro" id="IPR050097">
    <property type="entry name" value="Ferredoxin-NADP_redctase_2"/>
</dbReference>
<dbReference type="Gene3D" id="3.40.50.2300">
    <property type="match status" value="1"/>
</dbReference>
<evidence type="ECO:0000256" key="4">
    <source>
        <dbReference type="PROSITE-ProRule" id="PRU00169"/>
    </source>
</evidence>
<sequence>MVVSRFWRVVMPEQHRPVLLAVDDDDHVLRAVRRDLSHAYQQRYRVLASRSPAEAVRLLDTLLDRRAEVALILSDQRMPGMTGIEFLAAAAERFPTARRVLLTAYADTSVAISAINEVRLDHYLVKPWEPPEERLYPVLDELLADWESGYEPPYQGIRLVGHRFAPATHRLRDLLTRHRLPFRFEEGTGGEADLPVVALPDGRSLVRPGHAEVVEALGLSSRLSHPHYDVAIVGGGPSGLAASVYASSEGLATLLIEAYVPGGQAGTSSRIENYLGFPSGISGVDLTSRAVTQARRFGVDVLAPVEAERLSRAGRACVLHLSDGKEITAATVLLSTGLSYRSLDAAGAGRFEGAGIYYGATLTETESCVGRPVWIVGGANSAGQAALHFAKHAGHVTMVVRAASLSHGMSAYLVDEIQADPAITVMTNTHLVGAEGSERLERIVLRDGATGALRTHEAEHLFVFIGARPRTEWLDDMVRRDERGFVLTGPDLGPAAELPAWDLPRQPLLLETSVPGVFAAGDARAGSVKRLASSVGEGAMAVSMIHRYHSES</sequence>
<keyword evidence="7" id="KW-1185">Reference proteome</keyword>
<accession>A0A2T0ME43</accession>
<comment type="catalytic activity">
    <reaction evidence="3">
        <text>[thioredoxin]-dithiol + NADP(+) = [thioredoxin]-disulfide + NADPH + H(+)</text>
        <dbReference type="Rhea" id="RHEA:20345"/>
        <dbReference type="Rhea" id="RHEA-COMP:10698"/>
        <dbReference type="Rhea" id="RHEA-COMP:10700"/>
        <dbReference type="ChEBI" id="CHEBI:15378"/>
        <dbReference type="ChEBI" id="CHEBI:29950"/>
        <dbReference type="ChEBI" id="CHEBI:50058"/>
        <dbReference type="ChEBI" id="CHEBI:57783"/>
        <dbReference type="ChEBI" id="CHEBI:58349"/>
        <dbReference type="EC" id="1.8.1.9"/>
    </reaction>
</comment>
<name>A0A2T0ME43_9ACTN</name>
<gene>
    <name evidence="6" type="ORF">B0I32_12529</name>
</gene>
<feature type="modified residue" description="4-aspartylphosphate" evidence="4">
    <location>
        <position position="75"/>
    </location>
</feature>
<keyword evidence="4" id="KW-0597">Phosphoprotein</keyword>
<dbReference type="PRINTS" id="PR00368">
    <property type="entry name" value="FADPNR"/>
</dbReference>
<evidence type="ECO:0000313" key="6">
    <source>
        <dbReference type="EMBL" id="PRX55809.1"/>
    </source>
</evidence>
<dbReference type="InterPro" id="IPR036188">
    <property type="entry name" value="FAD/NAD-bd_sf"/>
</dbReference>